<evidence type="ECO:0000313" key="12">
    <source>
        <dbReference type="Proteomes" id="UP000215694"/>
    </source>
</evidence>
<comment type="caution">
    <text evidence="11">The sequence shown here is derived from an EMBL/GenBank/DDBJ whole genome shotgun (WGS) entry which is preliminary data.</text>
</comment>
<evidence type="ECO:0000256" key="9">
    <source>
        <dbReference type="ARBA" id="ARBA00023136"/>
    </source>
</evidence>
<dbReference type="PANTHER" id="PTHR33909:SF1">
    <property type="entry name" value="SEC TRANSLOCON ACCESSORY COMPLEX SUBUNIT YAJC"/>
    <property type="match status" value="1"/>
</dbReference>
<dbReference type="InterPro" id="IPR003849">
    <property type="entry name" value="Preprotein_translocase_YajC"/>
</dbReference>
<dbReference type="AlphaFoldDB" id="A0A371J224"/>
<keyword evidence="4" id="KW-1003">Cell membrane</keyword>
<comment type="subcellular location">
    <subcellularLocation>
        <location evidence="1">Cell membrane</location>
        <topology evidence="1">Single-pass membrane protein</topology>
    </subcellularLocation>
</comment>
<gene>
    <name evidence="11" type="primary">yajC</name>
    <name evidence="11" type="ORF">CHL78_011735</name>
</gene>
<dbReference type="GO" id="GO:0015031">
    <property type="term" value="P:protein transport"/>
    <property type="evidence" value="ECO:0007669"/>
    <property type="project" value="UniProtKB-KW"/>
</dbReference>
<proteinExistence type="inferred from homology"/>
<keyword evidence="7 10" id="KW-1133">Transmembrane helix</keyword>
<keyword evidence="9 10" id="KW-0472">Membrane</keyword>
<keyword evidence="3" id="KW-0813">Transport</keyword>
<dbReference type="SMART" id="SM01323">
    <property type="entry name" value="YajC"/>
    <property type="match status" value="1"/>
</dbReference>
<evidence type="ECO:0000256" key="2">
    <source>
        <dbReference type="ARBA" id="ARBA00006742"/>
    </source>
</evidence>
<keyword evidence="5 10" id="KW-0812">Transmembrane</keyword>
<accession>A0A371J224</accession>
<sequence>MRGSTILLVVVIFAMYIATMVVMQNKRKNQMQIEQSKRDEFIKGIKVGDYVLTMSGIYGYIRKISNNRVSLEVAKNVVIEIDVQAIMATLEN</sequence>
<evidence type="ECO:0000256" key="5">
    <source>
        <dbReference type="ARBA" id="ARBA00022692"/>
    </source>
</evidence>
<keyword evidence="8" id="KW-0811">Translocation</keyword>
<comment type="similarity">
    <text evidence="2">Belongs to the YajC family.</text>
</comment>
<evidence type="ECO:0000256" key="7">
    <source>
        <dbReference type="ARBA" id="ARBA00022989"/>
    </source>
</evidence>
<dbReference type="RefSeq" id="WP_094366726.1">
    <property type="nucleotide sequence ID" value="NZ_NOJY02000019.1"/>
</dbReference>
<dbReference type="EMBL" id="NOJY02000019">
    <property type="protein sequence ID" value="RDY26862.1"/>
    <property type="molecule type" value="Genomic_DNA"/>
</dbReference>
<protein>
    <submittedName>
        <fullName evidence="11">Preprotein translocase subunit YajC</fullName>
    </submittedName>
</protein>
<evidence type="ECO:0000256" key="10">
    <source>
        <dbReference type="SAM" id="Phobius"/>
    </source>
</evidence>
<dbReference type="GO" id="GO:0005886">
    <property type="term" value="C:plasma membrane"/>
    <property type="evidence" value="ECO:0007669"/>
    <property type="project" value="UniProtKB-SubCell"/>
</dbReference>
<evidence type="ECO:0000313" key="11">
    <source>
        <dbReference type="EMBL" id="RDY26862.1"/>
    </source>
</evidence>
<evidence type="ECO:0000256" key="1">
    <source>
        <dbReference type="ARBA" id="ARBA00004162"/>
    </source>
</evidence>
<evidence type="ECO:0000256" key="8">
    <source>
        <dbReference type="ARBA" id="ARBA00023010"/>
    </source>
</evidence>
<dbReference type="NCBIfam" id="TIGR00739">
    <property type="entry name" value="yajC"/>
    <property type="match status" value="1"/>
</dbReference>
<dbReference type="Pfam" id="PF02699">
    <property type="entry name" value="YajC"/>
    <property type="match status" value="1"/>
</dbReference>
<feature type="transmembrane region" description="Helical" evidence="10">
    <location>
        <begin position="6"/>
        <end position="23"/>
    </location>
</feature>
<organism evidence="11 12">
    <name type="scientific">Romboutsia weinsteinii</name>
    <dbReference type="NCBI Taxonomy" id="2020949"/>
    <lineage>
        <taxon>Bacteria</taxon>
        <taxon>Bacillati</taxon>
        <taxon>Bacillota</taxon>
        <taxon>Clostridia</taxon>
        <taxon>Peptostreptococcales</taxon>
        <taxon>Peptostreptococcaceae</taxon>
        <taxon>Romboutsia</taxon>
    </lineage>
</organism>
<evidence type="ECO:0000256" key="3">
    <source>
        <dbReference type="ARBA" id="ARBA00022448"/>
    </source>
</evidence>
<dbReference type="Proteomes" id="UP000215694">
    <property type="component" value="Unassembled WGS sequence"/>
</dbReference>
<keyword evidence="12" id="KW-1185">Reference proteome</keyword>
<evidence type="ECO:0000256" key="6">
    <source>
        <dbReference type="ARBA" id="ARBA00022927"/>
    </source>
</evidence>
<reference evidence="11 12" key="1">
    <citation type="journal article" date="2017" name="Genome Announc.">
        <title>Draft Genome Sequence of Romboutsia weinsteinii sp. nov. Strain CCRI-19649(T) Isolated from Surface Water.</title>
        <authorList>
            <person name="Maheux A.F."/>
            <person name="Boudreau D.K."/>
            <person name="Berube E."/>
            <person name="Boissinot M."/>
            <person name="Cantin P."/>
            <person name="Raymond F."/>
            <person name="Corbeil J."/>
            <person name="Omar R.F."/>
            <person name="Bergeron M.G."/>
        </authorList>
    </citation>
    <scope>NUCLEOTIDE SEQUENCE [LARGE SCALE GENOMIC DNA]</scope>
    <source>
        <strain evidence="11 12">CCRI-19649</strain>
    </source>
</reference>
<evidence type="ECO:0000256" key="4">
    <source>
        <dbReference type="ARBA" id="ARBA00022475"/>
    </source>
</evidence>
<dbReference type="OrthoDB" id="1936175at2"/>
<dbReference type="PANTHER" id="PTHR33909">
    <property type="entry name" value="SEC TRANSLOCON ACCESSORY COMPLEX SUBUNIT YAJC"/>
    <property type="match status" value="1"/>
</dbReference>
<name>A0A371J224_9FIRM</name>
<keyword evidence="6" id="KW-0653">Protein transport</keyword>